<keyword evidence="2" id="KW-1133">Transmembrane helix</keyword>
<protein>
    <submittedName>
        <fullName evidence="3">Uncharacterized protein</fullName>
    </submittedName>
</protein>
<evidence type="ECO:0000313" key="3">
    <source>
        <dbReference type="EMBL" id="ADN02383.1"/>
    </source>
</evidence>
<dbReference type="AlphaFoldDB" id="E0RT87"/>
<evidence type="ECO:0000313" key="4">
    <source>
        <dbReference type="Proteomes" id="UP000001296"/>
    </source>
</evidence>
<keyword evidence="2" id="KW-0812">Transmembrane</keyword>
<evidence type="ECO:0000256" key="1">
    <source>
        <dbReference type="SAM" id="MobiDB-lite"/>
    </source>
</evidence>
<feature type="transmembrane region" description="Helical" evidence="2">
    <location>
        <begin position="28"/>
        <end position="50"/>
    </location>
</feature>
<keyword evidence="2" id="KW-0472">Membrane</keyword>
<feature type="transmembrane region" description="Helical" evidence="2">
    <location>
        <begin position="62"/>
        <end position="81"/>
    </location>
</feature>
<dbReference type="KEGG" id="sta:STHERM_c14430"/>
<dbReference type="Proteomes" id="UP000001296">
    <property type="component" value="Chromosome"/>
</dbReference>
<evidence type="ECO:0000256" key="2">
    <source>
        <dbReference type="SAM" id="Phobius"/>
    </source>
</evidence>
<dbReference type="EMBL" id="CP001698">
    <property type="protein sequence ID" value="ADN02383.1"/>
    <property type="molecule type" value="Genomic_DNA"/>
</dbReference>
<dbReference type="HOGENOM" id="CLU_1123959_0_0_12"/>
<dbReference type="PaxDb" id="665571-STHERM_c14430"/>
<accession>E0RT87</accession>
<feature type="compositionally biased region" description="Low complexity" evidence="1">
    <location>
        <begin position="163"/>
        <end position="181"/>
    </location>
</feature>
<feature type="region of interest" description="Disordered" evidence="1">
    <location>
        <begin position="156"/>
        <end position="181"/>
    </location>
</feature>
<dbReference type="RefSeq" id="WP_013314223.1">
    <property type="nucleotide sequence ID" value="NC_014484.1"/>
</dbReference>
<feature type="transmembrane region" description="Helical" evidence="2">
    <location>
        <begin position="224"/>
        <end position="245"/>
    </location>
</feature>
<reference key="1">
    <citation type="submission" date="2009-08" db="EMBL/GenBank/DDBJ databases">
        <title>The genome sequence of Spirochaeta thermophila DSM6192.</title>
        <authorList>
            <person name="Angelov A."/>
            <person name="Mientus M."/>
            <person name="Wittenberg S."/>
            <person name="Lehmann R."/>
            <person name="Liesegang H."/>
            <person name="Daniel R."/>
            <person name="Liebl W."/>
        </authorList>
    </citation>
    <scope>NUCLEOTIDE SEQUENCE</scope>
    <source>
        <strain>DSM 6192</strain>
    </source>
</reference>
<sequence length="247" mass="26560">MVVLIFALNLLLFFLRKMEPIGGKGTFAPFLMSGFEYGMFAFGVFSVAYGEEHIPLIAVTNLGHELFIWFIFVPALIGTAGGRRGLGRTTVSFMTSPVIIGIVLGLTANLLGLRIPLEGAPVSAGIIRMLEMISGMTGPLILLVLGQDSNSLHSGSIWHSEPSRSASRQSSSCSLHSAGSSSKDGWIYHPVTARPSSSSSLPPMFPIFMGEGHEEEQGRINTTLTLYTLVSLGAFLVYFGLFPTIET</sequence>
<dbReference type="eggNOG" id="COG0679">
    <property type="taxonomic scope" value="Bacteria"/>
</dbReference>
<name>E0RT87_WINT6</name>
<proteinExistence type="predicted"/>
<feature type="transmembrane region" description="Helical" evidence="2">
    <location>
        <begin position="93"/>
        <end position="113"/>
    </location>
</feature>
<organism evidence="3 4">
    <name type="scientific">Winmispira thermophila (strain ATCC 49972 / DSM 6192 / RI 19.B1)</name>
    <name type="common">Spirochaeta thermophila</name>
    <dbReference type="NCBI Taxonomy" id="665571"/>
    <lineage>
        <taxon>Bacteria</taxon>
        <taxon>Pseudomonadati</taxon>
        <taxon>Spirochaetota</taxon>
        <taxon>Spirochaetia</taxon>
        <taxon>Winmispirales</taxon>
        <taxon>Winmispiraceae</taxon>
        <taxon>Winmispira</taxon>
    </lineage>
</organism>
<gene>
    <name evidence="3" type="ordered locus">STHERM_c14430</name>
</gene>
<reference evidence="3 4" key="2">
    <citation type="journal article" date="2010" name="J. Bacteriol.">
        <title>Genome sequence of the polysaccharide-degrading, thermophilic anaerobe Spirochaeta thermophila DSM 6192.</title>
        <authorList>
            <person name="Angelov A."/>
            <person name="Liebl S."/>
            <person name="Ballschmiter M."/>
            <person name="Bomeke M."/>
            <person name="Lehmann R."/>
            <person name="Liesegang H."/>
            <person name="Daniel R."/>
            <person name="Liebl W."/>
        </authorList>
    </citation>
    <scope>NUCLEOTIDE SEQUENCE [LARGE SCALE GENOMIC DNA]</scope>
    <source>
        <strain evidence="4">ATCC 49972 / DSM 6192 / RI 19.B1</strain>
    </source>
</reference>
<feature type="transmembrane region" description="Helical" evidence="2">
    <location>
        <begin position="125"/>
        <end position="145"/>
    </location>
</feature>